<dbReference type="PANTHER" id="PTHR43386:SF1">
    <property type="entry name" value="D,D-DIPEPTIDE TRANSPORT SYSTEM PERMEASE PROTEIN DDPC-RELATED"/>
    <property type="match status" value="1"/>
</dbReference>
<dbReference type="EMBL" id="CP054142">
    <property type="protein sequence ID" value="QTQ13913.1"/>
    <property type="molecule type" value="Genomic_DNA"/>
</dbReference>
<feature type="transmembrane region" description="Helical" evidence="7">
    <location>
        <begin position="187"/>
        <end position="213"/>
    </location>
</feature>
<dbReference type="InterPro" id="IPR035906">
    <property type="entry name" value="MetI-like_sf"/>
</dbReference>
<evidence type="ECO:0000259" key="8">
    <source>
        <dbReference type="PROSITE" id="PS50928"/>
    </source>
</evidence>
<evidence type="ECO:0000256" key="4">
    <source>
        <dbReference type="ARBA" id="ARBA00022692"/>
    </source>
</evidence>
<sequence>MKAIFSDIKIIAGAFIVAFLFTFMIIGLFYLPYDPNGVDIAKKLSFFSAKHILGTDGLGRDIACRISVSLRISFFIGFTASGAGLVFGTAIGAAGGFFGGKADAVTSKFIDLLMAFPGILLALMLVAVLGNGLCNTVLALSIMNLPRFARISRSGFIKYRDSALVLAERARGASPFRIIFMHILPNIYAELLITYSLSFAVSIMNEAGLSYLGLGVEPPYASFGKMLSDAQNFIFSAPWLIIIPAVFLVLLVTGFTLISDGITSVREAHR</sequence>
<evidence type="ECO:0000256" key="6">
    <source>
        <dbReference type="ARBA" id="ARBA00023136"/>
    </source>
</evidence>
<reference evidence="9 10" key="1">
    <citation type="journal article" date="2021" name="Microbiol. Resour. Announc.">
        <title>Complete Genome Sequences of Three Human Oral Treponema parvum Isolates.</title>
        <authorList>
            <person name="Zeng H."/>
            <person name="Watt R.M."/>
        </authorList>
    </citation>
    <scope>NUCLEOTIDE SEQUENCE [LARGE SCALE GENOMIC DNA]</scope>
    <source>
        <strain evidence="9 10">ATCC 700770</strain>
    </source>
</reference>
<organism evidence="9 10">
    <name type="scientific">Treponema parvum</name>
    <dbReference type="NCBI Taxonomy" id="138851"/>
    <lineage>
        <taxon>Bacteria</taxon>
        <taxon>Pseudomonadati</taxon>
        <taxon>Spirochaetota</taxon>
        <taxon>Spirochaetia</taxon>
        <taxon>Spirochaetales</taxon>
        <taxon>Treponemataceae</taxon>
        <taxon>Treponema</taxon>
    </lineage>
</organism>
<evidence type="ECO:0000256" key="1">
    <source>
        <dbReference type="ARBA" id="ARBA00004651"/>
    </source>
</evidence>
<dbReference type="InterPro" id="IPR050366">
    <property type="entry name" value="BP-dependent_transpt_permease"/>
</dbReference>
<dbReference type="CDD" id="cd06261">
    <property type="entry name" value="TM_PBP2"/>
    <property type="match status" value="1"/>
</dbReference>
<dbReference type="Gene3D" id="1.10.3720.10">
    <property type="entry name" value="MetI-like"/>
    <property type="match status" value="1"/>
</dbReference>
<dbReference type="GO" id="GO:0055085">
    <property type="term" value="P:transmembrane transport"/>
    <property type="evidence" value="ECO:0007669"/>
    <property type="project" value="InterPro"/>
</dbReference>
<accession>A0A975F3Z1</accession>
<evidence type="ECO:0000256" key="3">
    <source>
        <dbReference type="ARBA" id="ARBA00022475"/>
    </source>
</evidence>
<comment type="subcellular location">
    <subcellularLocation>
        <location evidence="1 7">Cell membrane</location>
        <topology evidence="1 7">Multi-pass membrane protein</topology>
    </subcellularLocation>
</comment>
<dbReference type="RefSeq" id="WP_210120586.1">
    <property type="nucleotide sequence ID" value="NZ_CP054142.1"/>
</dbReference>
<keyword evidence="5 7" id="KW-1133">Transmembrane helix</keyword>
<evidence type="ECO:0000256" key="5">
    <source>
        <dbReference type="ARBA" id="ARBA00022989"/>
    </source>
</evidence>
<keyword evidence="2 7" id="KW-0813">Transport</keyword>
<keyword evidence="4 7" id="KW-0812">Transmembrane</keyword>
<dbReference type="SUPFAM" id="SSF161098">
    <property type="entry name" value="MetI-like"/>
    <property type="match status" value="1"/>
</dbReference>
<dbReference type="InterPro" id="IPR000515">
    <property type="entry name" value="MetI-like"/>
</dbReference>
<dbReference type="KEGG" id="tpav:HRQ91_05280"/>
<keyword evidence="6 7" id="KW-0472">Membrane</keyword>
<feature type="transmembrane region" description="Helical" evidence="7">
    <location>
        <begin position="74"/>
        <end position="98"/>
    </location>
</feature>
<evidence type="ECO:0000313" key="9">
    <source>
        <dbReference type="EMBL" id="QTQ13913.1"/>
    </source>
</evidence>
<gene>
    <name evidence="9" type="ORF">HRQ91_05280</name>
</gene>
<feature type="transmembrane region" description="Helical" evidence="7">
    <location>
        <begin position="118"/>
        <end position="143"/>
    </location>
</feature>
<dbReference type="PROSITE" id="PS50928">
    <property type="entry name" value="ABC_TM1"/>
    <property type="match status" value="1"/>
</dbReference>
<keyword evidence="10" id="KW-1185">Reference proteome</keyword>
<feature type="domain" description="ABC transmembrane type-1" evidence="8">
    <location>
        <begin position="70"/>
        <end position="259"/>
    </location>
</feature>
<evidence type="ECO:0000256" key="7">
    <source>
        <dbReference type="RuleBase" id="RU363032"/>
    </source>
</evidence>
<dbReference type="Proteomes" id="UP000671908">
    <property type="component" value="Chromosome"/>
</dbReference>
<dbReference type="AlphaFoldDB" id="A0A975F3Z1"/>
<name>A0A975F3Z1_9SPIR</name>
<feature type="transmembrane region" description="Helical" evidence="7">
    <location>
        <begin position="233"/>
        <end position="258"/>
    </location>
</feature>
<evidence type="ECO:0000256" key="2">
    <source>
        <dbReference type="ARBA" id="ARBA00022448"/>
    </source>
</evidence>
<proteinExistence type="inferred from homology"/>
<evidence type="ECO:0000313" key="10">
    <source>
        <dbReference type="Proteomes" id="UP000671908"/>
    </source>
</evidence>
<feature type="transmembrane region" description="Helical" evidence="7">
    <location>
        <begin position="12"/>
        <end position="33"/>
    </location>
</feature>
<keyword evidence="3" id="KW-1003">Cell membrane</keyword>
<dbReference type="Pfam" id="PF00528">
    <property type="entry name" value="BPD_transp_1"/>
    <property type="match status" value="1"/>
</dbReference>
<dbReference type="PANTHER" id="PTHR43386">
    <property type="entry name" value="OLIGOPEPTIDE TRANSPORT SYSTEM PERMEASE PROTEIN APPC"/>
    <property type="match status" value="1"/>
</dbReference>
<protein>
    <submittedName>
        <fullName evidence="9">ABC transporter permease</fullName>
    </submittedName>
</protein>
<comment type="similarity">
    <text evidence="7">Belongs to the binding-protein-dependent transport system permease family.</text>
</comment>
<dbReference type="GO" id="GO:0005886">
    <property type="term" value="C:plasma membrane"/>
    <property type="evidence" value="ECO:0007669"/>
    <property type="project" value="UniProtKB-SubCell"/>
</dbReference>